<evidence type="ECO:0000313" key="2">
    <source>
        <dbReference type="Proteomes" id="UP000663297"/>
    </source>
</evidence>
<dbReference type="AlphaFoldDB" id="A0A7S8D2L9"/>
<reference evidence="1" key="1">
    <citation type="submission" date="2020-11" db="EMBL/GenBank/DDBJ databases">
        <title>The chromosome-scale genome resource for two endophytic Fusarium species: F. culmorum and F. pseudograminearum.</title>
        <authorList>
            <person name="Yuan Z."/>
        </authorList>
    </citation>
    <scope>NUCLEOTIDE SEQUENCE</scope>
    <source>
        <strain evidence="1">Class2-1B</strain>
    </source>
</reference>
<dbReference type="EMBL" id="CP064748">
    <property type="protein sequence ID" value="QPC60831.1"/>
    <property type="molecule type" value="Genomic_DNA"/>
</dbReference>
<organism evidence="1 2">
    <name type="scientific">Fusarium culmorum</name>
    <dbReference type="NCBI Taxonomy" id="5516"/>
    <lineage>
        <taxon>Eukaryota</taxon>
        <taxon>Fungi</taxon>
        <taxon>Dikarya</taxon>
        <taxon>Ascomycota</taxon>
        <taxon>Pezizomycotina</taxon>
        <taxon>Sordariomycetes</taxon>
        <taxon>Hypocreomycetidae</taxon>
        <taxon>Hypocreales</taxon>
        <taxon>Nectriaceae</taxon>
        <taxon>Fusarium</taxon>
    </lineage>
</organism>
<accession>A0A7S8D2L9</accession>
<protein>
    <submittedName>
        <fullName evidence="1">Uncharacterized protein</fullName>
    </submittedName>
</protein>
<dbReference type="Proteomes" id="UP000663297">
    <property type="component" value="Chromosome 2"/>
</dbReference>
<sequence>MAETITITIKNRSTADRAFLLFQALPTPGGVSSEQVFTHVYQKSPTIGGNAHDQVTFQITKEYFAIYGTNRECFLLRAKISTLGYSKATLQSTPATGAANGSTFSLSTLNRDGVSPTFESTDQTTTARGGFTMLTDASFRFMNKGNIYLGVGVRDSKTGQVVPIQTCRAQPNYATIFYPVARYYICYGNLEGGSVVKKFEIGRVLSLDFTGSSHHNMTFTLDEHDEYQIDPAMAESNVVWKSDMFGS</sequence>
<gene>
    <name evidence="1" type="ORF">HYE67_003062</name>
</gene>
<evidence type="ECO:0000313" key="1">
    <source>
        <dbReference type="EMBL" id="QPC60831.1"/>
    </source>
</evidence>
<name>A0A7S8D2L9_FUSCU</name>
<proteinExistence type="predicted"/>